<comment type="caution">
    <text evidence="1">The sequence shown here is derived from an EMBL/GenBank/DDBJ whole genome shotgun (WGS) entry which is preliminary data.</text>
</comment>
<reference evidence="1 2" key="1">
    <citation type="submission" date="2022-07" db="EMBL/GenBank/DDBJ databases">
        <title>Methylomonas rivi sp. nov., Methylomonas rosea sp. nov., Methylomonas aureus sp. nov. and Methylomonas subterranea sp. nov., four novel methanotrophs isolated from a freshwater creek and the deep terrestrial subsurface.</title>
        <authorList>
            <person name="Abin C."/>
            <person name="Sankaranarayanan K."/>
            <person name="Garner C."/>
            <person name="Sindelar R."/>
            <person name="Kotary K."/>
            <person name="Garner R."/>
            <person name="Barclay S."/>
            <person name="Lawson P."/>
            <person name="Krumholz L."/>
        </authorList>
    </citation>
    <scope>NUCLEOTIDE SEQUENCE [LARGE SCALE GENOMIC DNA]</scope>
    <source>
        <strain evidence="1 2">SURF-2</strain>
    </source>
</reference>
<accession>A0ABT1TCT2</accession>
<sequence>MTHKWRRKKYLPERFGSRCRVLATGTMNSALVEFADGAKFITSRYAVRRMT</sequence>
<proteinExistence type="predicted"/>
<gene>
    <name evidence="1" type="ORF">NP590_04070</name>
</gene>
<keyword evidence="2" id="KW-1185">Reference proteome</keyword>
<evidence type="ECO:0000313" key="1">
    <source>
        <dbReference type="EMBL" id="MCQ8103274.1"/>
    </source>
</evidence>
<organism evidence="1 2">
    <name type="scientific">Methylomonas subterranea</name>
    <dbReference type="NCBI Taxonomy" id="2952225"/>
    <lineage>
        <taxon>Bacteria</taxon>
        <taxon>Pseudomonadati</taxon>
        <taxon>Pseudomonadota</taxon>
        <taxon>Gammaproteobacteria</taxon>
        <taxon>Methylococcales</taxon>
        <taxon>Methylococcaceae</taxon>
        <taxon>Methylomonas</taxon>
    </lineage>
</organism>
<evidence type="ECO:0000313" key="2">
    <source>
        <dbReference type="Proteomes" id="UP001524499"/>
    </source>
</evidence>
<protein>
    <submittedName>
        <fullName evidence="1">Uncharacterized protein</fullName>
    </submittedName>
</protein>
<dbReference type="Proteomes" id="UP001524499">
    <property type="component" value="Unassembled WGS sequence"/>
</dbReference>
<dbReference type="RefSeq" id="WP_256600961.1">
    <property type="nucleotide sequence ID" value="NZ_JANIBJ010000005.1"/>
</dbReference>
<name>A0ABT1TCT2_9GAMM</name>
<dbReference type="EMBL" id="JANIBJ010000005">
    <property type="protein sequence ID" value="MCQ8103274.1"/>
    <property type="molecule type" value="Genomic_DNA"/>
</dbReference>